<proteinExistence type="predicted"/>
<feature type="transmembrane region" description="Helical" evidence="1">
    <location>
        <begin position="180"/>
        <end position="199"/>
    </location>
</feature>
<sequence length="224" mass="25247">MIALFGWTCLNRSRRHLWFFAPVCNALRSCICHLMPDLWHRSACGWLVLFCWLSPQPSSLISLFSHQRLFGCYCPVLTDCSDASRLHVSHRMLPLHQRRKLDIDDHPEAWRVSEATPRLIQRHPAVIVVILVMSEPSNHPGSRLADQKPFMSAVWLELAFRCPKSASLVAAKVAMSRLPVVWLVLCFSMYNLLLIRGFAAPKTAVSSRLALSSATQPIGDGAFT</sequence>
<evidence type="ECO:0000256" key="1">
    <source>
        <dbReference type="SAM" id="Phobius"/>
    </source>
</evidence>
<dbReference type="Proteomes" id="UP000492821">
    <property type="component" value="Unassembled WGS sequence"/>
</dbReference>
<evidence type="ECO:0000313" key="3">
    <source>
        <dbReference type="WBParaSite" id="Pan_g11589.t1"/>
    </source>
</evidence>
<protein>
    <submittedName>
        <fullName evidence="3">Transposase</fullName>
    </submittedName>
</protein>
<evidence type="ECO:0000313" key="2">
    <source>
        <dbReference type="Proteomes" id="UP000492821"/>
    </source>
</evidence>
<keyword evidence="2" id="KW-1185">Reference proteome</keyword>
<accession>A0A7E4URE0</accession>
<reference evidence="3" key="2">
    <citation type="submission" date="2020-10" db="UniProtKB">
        <authorList>
            <consortium name="WormBaseParasite"/>
        </authorList>
    </citation>
    <scope>IDENTIFICATION</scope>
</reference>
<reference evidence="2" key="1">
    <citation type="journal article" date="2013" name="Genetics">
        <title>The draft genome and transcriptome of Panagrellus redivivus are shaped by the harsh demands of a free-living lifestyle.</title>
        <authorList>
            <person name="Srinivasan J."/>
            <person name="Dillman A.R."/>
            <person name="Macchietto M.G."/>
            <person name="Heikkinen L."/>
            <person name="Lakso M."/>
            <person name="Fracchia K.M."/>
            <person name="Antoshechkin I."/>
            <person name="Mortazavi A."/>
            <person name="Wong G."/>
            <person name="Sternberg P.W."/>
        </authorList>
    </citation>
    <scope>NUCLEOTIDE SEQUENCE [LARGE SCALE GENOMIC DNA]</scope>
    <source>
        <strain evidence="2">MT8872</strain>
    </source>
</reference>
<keyword evidence="1" id="KW-0472">Membrane</keyword>
<dbReference type="AlphaFoldDB" id="A0A7E4URE0"/>
<name>A0A7E4URE0_PANRE</name>
<keyword evidence="1" id="KW-1133">Transmembrane helix</keyword>
<organism evidence="2 3">
    <name type="scientific">Panagrellus redivivus</name>
    <name type="common">Microworm</name>
    <dbReference type="NCBI Taxonomy" id="6233"/>
    <lineage>
        <taxon>Eukaryota</taxon>
        <taxon>Metazoa</taxon>
        <taxon>Ecdysozoa</taxon>
        <taxon>Nematoda</taxon>
        <taxon>Chromadorea</taxon>
        <taxon>Rhabditida</taxon>
        <taxon>Tylenchina</taxon>
        <taxon>Panagrolaimomorpha</taxon>
        <taxon>Panagrolaimoidea</taxon>
        <taxon>Panagrolaimidae</taxon>
        <taxon>Panagrellus</taxon>
    </lineage>
</organism>
<dbReference type="WBParaSite" id="Pan_g11589.t1">
    <property type="protein sequence ID" value="Pan_g11589.t1"/>
    <property type="gene ID" value="Pan_g11589"/>
</dbReference>
<keyword evidence="1" id="KW-0812">Transmembrane</keyword>